<evidence type="ECO:0000256" key="2">
    <source>
        <dbReference type="ARBA" id="ARBA00004153"/>
    </source>
</evidence>
<keyword evidence="15" id="KW-1048">Host nucleus</keyword>
<keyword evidence="37" id="KW-1182">Viral ion channel</keyword>
<feature type="transmembrane region" description="Helical" evidence="52">
    <location>
        <begin position="806"/>
        <end position="824"/>
    </location>
</feature>
<dbReference type="Pfam" id="PF01538">
    <property type="entry name" value="HCV_NS2"/>
    <property type="match status" value="1"/>
</dbReference>
<dbReference type="GO" id="GO:0003968">
    <property type="term" value="F:RNA-directed RNA polymerase activity"/>
    <property type="evidence" value="ECO:0007669"/>
    <property type="project" value="UniProtKB-KW"/>
</dbReference>
<feature type="domain" description="RdRp catalytic" evidence="53">
    <location>
        <begin position="2740"/>
        <end position="2854"/>
    </location>
</feature>
<keyword evidence="13" id="KW-1170">Fusion of virus membrane with host endosomal membrane</keyword>
<dbReference type="Pfam" id="PF02907">
    <property type="entry name" value="Peptidase_S29"/>
    <property type="match status" value="1"/>
</dbReference>
<dbReference type="Proteomes" id="UP000171004">
    <property type="component" value="Segment"/>
</dbReference>
<dbReference type="InterPro" id="IPR002518">
    <property type="entry name" value="HCV_NS2"/>
</dbReference>
<keyword evidence="44" id="KW-1035">Host cytoplasm</keyword>
<dbReference type="InterPro" id="IPR024347">
    <property type="entry name" value="GB_virus_envelope"/>
</dbReference>
<dbReference type="GO" id="GO:0006508">
    <property type="term" value="P:proteolysis"/>
    <property type="evidence" value="ECO:0007669"/>
    <property type="project" value="UniProtKB-KW"/>
</dbReference>
<evidence type="ECO:0000256" key="23">
    <source>
        <dbReference type="ARBA" id="ARBA00022741"/>
    </source>
</evidence>
<evidence type="ECO:0000256" key="6">
    <source>
        <dbReference type="ARBA" id="ARBA00004482"/>
    </source>
</evidence>
<dbReference type="InterPro" id="IPR013192">
    <property type="entry name" value="HCV_NS5A_1a"/>
</dbReference>
<dbReference type="InterPro" id="IPR027417">
    <property type="entry name" value="P-loop_NTPase"/>
</dbReference>
<name>D8X148_9FLAV</name>
<dbReference type="GO" id="GO:0044167">
    <property type="term" value="C:host cell endoplasmic reticulum membrane"/>
    <property type="evidence" value="ECO:0007669"/>
    <property type="project" value="UniProtKB-SubCell"/>
</dbReference>
<keyword evidence="46" id="KW-0899">Viral immunoevasion</keyword>
<dbReference type="InterPro" id="IPR043504">
    <property type="entry name" value="Peptidase_S1_PA_chymotrypsin"/>
</dbReference>
<dbReference type="GO" id="GO:0042025">
    <property type="term" value="C:host cell nucleus"/>
    <property type="evidence" value="ECO:0007669"/>
    <property type="project" value="UniProtKB-SubCell"/>
</dbReference>
<evidence type="ECO:0000256" key="36">
    <source>
        <dbReference type="ARBA" id="ARBA00022989"/>
    </source>
</evidence>
<evidence type="ECO:0000256" key="22">
    <source>
        <dbReference type="ARBA" id="ARBA00022723"/>
    </source>
</evidence>
<keyword evidence="42" id="KW-1038">Host endoplasmic reticulum</keyword>
<protein>
    <recommendedName>
        <fullName evidence="8">Genome polyprotein</fullName>
    </recommendedName>
</protein>
<feature type="transmembrane region" description="Helical" evidence="52">
    <location>
        <begin position="215"/>
        <end position="240"/>
    </location>
</feature>
<feature type="transmembrane region" description="Helical" evidence="52">
    <location>
        <begin position="1938"/>
        <end position="1957"/>
    </location>
</feature>
<dbReference type="KEGG" id="vg:27963642"/>
<keyword evidence="14" id="KW-0167">Capsid protein</keyword>
<keyword evidence="30" id="KW-0067">ATP-binding</keyword>
<keyword evidence="22" id="KW-0479">Metal-binding</keyword>
<evidence type="ECO:0000256" key="31">
    <source>
        <dbReference type="ARBA" id="ARBA00022844"/>
    </source>
</evidence>
<dbReference type="PROSITE" id="PS51192">
    <property type="entry name" value="HELICASE_ATP_BIND_1"/>
    <property type="match status" value="1"/>
</dbReference>
<feature type="transmembrane region" description="Helical" evidence="52">
    <location>
        <begin position="1969"/>
        <end position="1996"/>
    </location>
</feature>
<keyword evidence="23" id="KW-0547">Nucleotide-binding</keyword>
<dbReference type="GO" id="GO:0003723">
    <property type="term" value="F:RNA binding"/>
    <property type="evidence" value="ECO:0007669"/>
    <property type="project" value="UniProtKB-KW"/>
</dbReference>
<dbReference type="GO" id="GO:0039520">
    <property type="term" value="P:symbiont-mediated activation of host autophagy"/>
    <property type="evidence" value="ECO:0007669"/>
    <property type="project" value="UniProtKB-KW"/>
</dbReference>
<dbReference type="GO" id="GO:0017111">
    <property type="term" value="F:ribonucleoside triphosphate phosphatase activity"/>
    <property type="evidence" value="ECO:0007669"/>
    <property type="project" value="UniProtKB-EC"/>
</dbReference>
<feature type="transmembrane region" description="Helical" evidence="52">
    <location>
        <begin position="30"/>
        <end position="52"/>
    </location>
</feature>
<evidence type="ECO:0000256" key="45">
    <source>
        <dbReference type="ARBA" id="ARBA00023258"/>
    </source>
</evidence>
<evidence type="ECO:0000256" key="3">
    <source>
        <dbReference type="ARBA" id="ARBA00004192"/>
    </source>
</evidence>
<evidence type="ECO:0000256" key="21">
    <source>
        <dbReference type="ARBA" id="ARBA00022695"/>
    </source>
</evidence>
<keyword evidence="11" id="KW-0696">RNA-directed RNA polymerase</keyword>
<feature type="transmembrane region" description="Helical" evidence="52">
    <location>
        <begin position="1898"/>
        <end position="1926"/>
    </location>
</feature>
<evidence type="ECO:0000256" key="12">
    <source>
        <dbReference type="ARBA" id="ARBA00022506"/>
    </source>
</evidence>
<dbReference type="GO" id="GO:0019031">
    <property type="term" value="C:viral envelope"/>
    <property type="evidence" value="ECO:0007669"/>
    <property type="project" value="UniProtKB-KW"/>
</dbReference>
<evidence type="ECO:0000256" key="51">
    <source>
        <dbReference type="SAM" id="MobiDB-lite"/>
    </source>
</evidence>
<keyword evidence="9" id="KW-0813">Transport</keyword>
<feature type="compositionally biased region" description="Basic residues" evidence="51">
    <location>
        <begin position="1"/>
        <end position="10"/>
    </location>
</feature>
<dbReference type="InterPro" id="IPR014001">
    <property type="entry name" value="Helicase_ATP-bd"/>
</dbReference>
<keyword evidence="26" id="KW-0347">Helicase</keyword>
<keyword evidence="27" id="KW-0788">Thiol protease</keyword>
<keyword evidence="28" id="KW-0720">Serine protease</keyword>
<evidence type="ECO:0000256" key="16">
    <source>
        <dbReference type="ARBA" id="ARBA00022581"/>
    </source>
</evidence>
<evidence type="ECO:0000256" key="52">
    <source>
        <dbReference type="SAM" id="Phobius"/>
    </source>
</evidence>
<evidence type="ECO:0000256" key="4">
    <source>
        <dbReference type="ARBA" id="ARBA00004291"/>
    </source>
</evidence>
<dbReference type="Gene3D" id="2.20.25.210">
    <property type="entry name" value="Hepatitis C NS5A, domain 1B"/>
    <property type="match status" value="1"/>
</dbReference>
<evidence type="ECO:0000256" key="1">
    <source>
        <dbReference type="ARBA" id="ARBA00004147"/>
    </source>
</evidence>
<comment type="catalytic activity">
    <reaction evidence="49">
        <text>a ribonucleoside 5'-triphosphate + H2O = a ribonucleoside 5'-diphosphate + phosphate + H(+)</text>
        <dbReference type="Rhea" id="RHEA:23680"/>
        <dbReference type="ChEBI" id="CHEBI:15377"/>
        <dbReference type="ChEBI" id="CHEBI:15378"/>
        <dbReference type="ChEBI" id="CHEBI:43474"/>
        <dbReference type="ChEBI" id="CHEBI:57930"/>
        <dbReference type="ChEBI" id="CHEBI:61557"/>
        <dbReference type="EC" id="3.6.1.15"/>
    </reaction>
</comment>
<evidence type="ECO:0000256" key="28">
    <source>
        <dbReference type="ARBA" id="ARBA00022825"/>
    </source>
</evidence>
<dbReference type="GO" id="GO:0005524">
    <property type="term" value="F:ATP binding"/>
    <property type="evidence" value="ECO:0007669"/>
    <property type="project" value="UniProtKB-KW"/>
</dbReference>
<dbReference type="RefSeq" id="YP_009256194.1">
    <property type="nucleotide sequence ID" value="NC_030291.1"/>
</dbReference>
<evidence type="ECO:0000259" key="56">
    <source>
        <dbReference type="PROSITE" id="PS51822"/>
    </source>
</evidence>
<dbReference type="GO" id="GO:0004252">
    <property type="term" value="F:serine-type endopeptidase activity"/>
    <property type="evidence" value="ECO:0007669"/>
    <property type="project" value="InterPro"/>
</dbReference>
<keyword evidence="20 52" id="KW-0812">Transmembrane</keyword>
<keyword evidence="24" id="KW-0378">Hydrolase</keyword>
<dbReference type="Pfam" id="PF08301">
    <property type="entry name" value="HCV_NS5a_1b"/>
    <property type="match status" value="1"/>
</dbReference>
<feature type="transmembrane region" description="Helical" evidence="52">
    <location>
        <begin position="850"/>
        <end position="869"/>
    </location>
</feature>
<dbReference type="SUPFAM" id="SSF50494">
    <property type="entry name" value="Trypsin-like serine proteases"/>
    <property type="match status" value="1"/>
</dbReference>
<feature type="domain" description="Peptidase S29" evidence="56">
    <location>
        <begin position="1067"/>
        <end position="1248"/>
    </location>
</feature>
<keyword evidence="47" id="KW-1160">Virus entry into host cell</keyword>
<organism evidence="57 58">
    <name type="scientific">GB virus-D</name>
    <dbReference type="NCBI Taxonomy" id="2847088"/>
    <lineage>
        <taxon>Viruses</taxon>
        <taxon>Riboviria</taxon>
        <taxon>Orthornavirae</taxon>
        <taxon>Kitrinoviricota</taxon>
        <taxon>Flasuviricetes</taxon>
        <taxon>Amarillovirales</taxon>
        <taxon>Flaviviridae</taxon>
        <taxon>Pegivirus</taxon>
        <taxon>Pegivirus pteropi</taxon>
    </lineage>
</organism>
<keyword evidence="45" id="KW-0922">Interferon antiviral system evasion</keyword>
<keyword evidence="12" id="KW-1162">Viral penetration into host cytoplasm</keyword>
<dbReference type="SUPFAM" id="SSF56672">
    <property type="entry name" value="DNA/RNA polymerases"/>
    <property type="match status" value="1"/>
</dbReference>
<evidence type="ECO:0000256" key="34">
    <source>
        <dbReference type="ARBA" id="ARBA00022884"/>
    </source>
</evidence>
<reference evidence="57 58" key="1">
    <citation type="journal article" date="2010" name="PLoS Pathog.">
        <title>Identification of GBV-D, a novel GB-like flavivirus from old world frugivorous bats (Pteropus giganteus) in Bangladesh.</title>
        <authorList>
            <person name="Epstein J.H."/>
            <person name="Quan P.L."/>
            <person name="Briese T."/>
            <person name="Street C."/>
            <person name="Jabado O."/>
            <person name="Conlan S."/>
            <person name="Ali Khan S."/>
            <person name="Verdugo D."/>
            <person name="Hossain M.J."/>
            <person name="Hutchison S.K."/>
            <person name="Egholm M."/>
            <person name="Luby S.P."/>
            <person name="Daszak P."/>
            <person name="Lipkin W.I."/>
        </authorList>
    </citation>
    <scope>NUCLEOTIDE SEQUENCE [LARGE SCALE GENOMIC DNA]</scope>
    <source>
        <strain evidence="57">68</strain>
    </source>
</reference>
<evidence type="ECO:0000256" key="44">
    <source>
        <dbReference type="ARBA" id="ARBA00023200"/>
    </source>
</evidence>
<dbReference type="Pfam" id="PF01539">
    <property type="entry name" value="HCV_env"/>
    <property type="match status" value="1"/>
</dbReference>
<keyword evidence="40 52" id="KW-0472">Membrane</keyword>
<keyword evidence="12" id="KW-1168">Fusion of virus membrane with host membrane</keyword>
<keyword evidence="41" id="KW-0325">Glycoprotein</keyword>
<dbReference type="GO" id="GO:0034220">
    <property type="term" value="P:monoatomic ion transmembrane transport"/>
    <property type="evidence" value="ECO:0007669"/>
    <property type="project" value="UniProtKB-KW"/>
</dbReference>
<dbReference type="GO" id="GO:0019087">
    <property type="term" value="P:symbiont-mediated transformation of host cell"/>
    <property type="evidence" value="ECO:0007669"/>
    <property type="project" value="InterPro"/>
</dbReference>
<evidence type="ECO:0000256" key="46">
    <source>
        <dbReference type="ARBA" id="ARBA00023280"/>
    </source>
</evidence>
<keyword evidence="21" id="KW-0548">Nucleotidyltransferase</keyword>
<dbReference type="GO" id="GO:0039502">
    <property type="term" value="P:symbiont-mediated suppression of host type I interferon-mediated signaling pathway"/>
    <property type="evidence" value="ECO:0007669"/>
    <property type="project" value="UniProtKB-KW"/>
</dbReference>
<evidence type="ECO:0000256" key="49">
    <source>
        <dbReference type="ARBA" id="ARBA00047631"/>
    </source>
</evidence>
<dbReference type="GO" id="GO:0015267">
    <property type="term" value="F:channel activity"/>
    <property type="evidence" value="ECO:0007669"/>
    <property type="project" value="UniProtKB-KW"/>
</dbReference>
<feature type="transmembrane region" description="Helical" evidence="52">
    <location>
        <begin position="1699"/>
        <end position="1722"/>
    </location>
</feature>
<dbReference type="EMBL" id="GU566734">
    <property type="protein sequence ID" value="ADK12629.1"/>
    <property type="molecule type" value="Genomic_RNA"/>
</dbReference>
<dbReference type="SMART" id="SM00487">
    <property type="entry name" value="DEXDc"/>
    <property type="match status" value="1"/>
</dbReference>
<keyword evidence="39" id="KW-0406">Ion transport</keyword>
<evidence type="ECO:0000256" key="50">
    <source>
        <dbReference type="ARBA" id="ARBA00047984"/>
    </source>
</evidence>
<evidence type="ECO:0000256" key="14">
    <source>
        <dbReference type="ARBA" id="ARBA00022561"/>
    </source>
</evidence>
<dbReference type="GeneID" id="27963642"/>
<dbReference type="GO" id="GO:0019028">
    <property type="term" value="C:viral capsid"/>
    <property type="evidence" value="ECO:0007669"/>
    <property type="project" value="UniProtKB-KW"/>
</dbReference>
<comment type="subcellular location">
    <subcellularLocation>
        <location evidence="3">Host cytoplasm</location>
    </subcellularLocation>
    <subcellularLocation>
        <location evidence="2">Host endoplasmic reticulum membrane</location>
        <topology evidence="2">Multi-pass membrane protein</topology>
    </subcellularLocation>
    <subcellularLocation>
        <location evidence="4">Host endoplasmic reticulum membrane</location>
        <topology evidence="4">Peripheral membrane protein</topology>
    </subcellularLocation>
    <subcellularLocation>
        <location evidence="6">Host endoplasmic reticulum membrane</location>
        <topology evidence="6">Single-pass type I membrane protein</topology>
    </subcellularLocation>
    <subcellularLocation>
        <location evidence="5">Host lipid droplet</location>
    </subcellularLocation>
    <subcellularLocation>
        <location evidence="1">Host nucleus</location>
    </subcellularLocation>
    <subcellularLocation>
        <location evidence="7">Virion membrane</location>
        <topology evidence="7">Single-pass type I membrane protein</topology>
    </subcellularLocation>
</comment>
<evidence type="ECO:0000256" key="5">
    <source>
        <dbReference type="ARBA" id="ARBA00004338"/>
    </source>
</evidence>
<dbReference type="CDD" id="cd23203">
    <property type="entry name" value="Pegivirus_RdRp"/>
    <property type="match status" value="1"/>
</dbReference>
<dbReference type="InterPro" id="IPR002519">
    <property type="entry name" value="HCV_Env"/>
</dbReference>
<evidence type="ECO:0000256" key="17">
    <source>
        <dbReference type="ARBA" id="ARBA00022632"/>
    </source>
</evidence>
<dbReference type="GO" id="GO:0019062">
    <property type="term" value="P:virion attachment to host cell"/>
    <property type="evidence" value="ECO:0007669"/>
    <property type="project" value="UniProtKB-KW"/>
</dbReference>
<evidence type="ECO:0000256" key="33">
    <source>
        <dbReference type="ARBA" id="ARBA00022879"/>
    </source>
</evidence>
<evidence type="ECO:0000256" key="37">
    <source>
        <dbReference type="ARBA" id="ARBA00023039"/>
    </source>
</evidence>
<evidence type="ECO:0000256" key="10">
    <source>
        <dbReference type="ARBA" id="ARBA00022482"/>
    </source>
</evidence>
<keyword evidence="17" id="KW-1090">Inhibition of host innate immune response by virus</keyword>
<dbReference type="Gene3D" id="1.10.820.10">
    <property type="entry name" value="RNA Helicase Chain A , domain 3"/>
    <property type="match status" value="1"/>
</dbReference>
<sequence>MSMGPPRRRSLTCGKPKNPSGDGGGHLFPLTAHGVLVCCFTMAWLVLLFLLAGAASAGRLARQVCRVGSSVFLTNCCSEDDVYYCLSDSCMTAEGCVICTQGQCWESTSPGFSHRPGSDPGGFPKALRGHYGTLVLSAYGASVLGLGEVYSLGLCVLVGVTYGGGSVPPLVCDLDCNITWHGDAWQIAQAAVKLGTTVERIAELPWRVAVGLYNAGLLVCVLCLLFCLEGRVVMAVLLLLSTGLAEGKVLPARRGCNKDPTFDSCVCSPPKPYTTHNSTQVCTCPFADLYWLGISARFWGVVGRDWKPPGICCPRKVRTPAEVWCQVGSTVWGHEPLREYDLDIWNLVPNGSATCWFYLGTSVIYVCVVDRRPEWCGTCTQDCTLETGDPRLTFEACGLGPRLTRHLTAVGANIWDPIVNTPWVGRKRPSNPGVRGPVSDANYLVTQIGTTYHAFGCPKRPHPRLPSLIPGKPVNSCAAFSGALWDLDLGIPRRLLTTCLATATRAGTVSVCDGFAWRVPRDGDHFIHVKGSWQETNTGWLPSPWWLLCDLFFVLLYLMKVSGAKLIPALFFAVWYQCGMFVSAFPVPVVMLDWWNDTIASAPWVKEAYERWAQNGTINATLLLNCNLIPCDAVSLGVYESDVYLTSGVRFAVGTGSWLWDSAVNASKRLQFFVNPTAMSWLARSSLNLTSTLGVHFNLGDVGSWIRSWNWTWSGRPTLPPPPTSPSPAPEPLTARLQDLLTRLLQALAELNRTVGAEAALHPAVVAGPMFVWALGSVDILGVVFGLLALLFYLKGLGPARLSALVAIKLSRGFVGVLVLLALARGRPWSVLGYSVCFEITHDTSFHMHWFWNFVAFLIFFACISFSLLTPYGKRLRLDCFFYWARAYAWLVLKVEDSPVGKWGRPRQALWLWPLCCYIFPTECVLISLTLICLAAAIDVLDWVIETMFICQVDVHRLAQALDRWSAMLSMSRLDRVLTRCGARGIWLYDHMGQVPASLAERLRAFGGALEPAYVTGLDLERIKDDARVLACGSSVRGKPVVARRGDEVLIGTVRGLEELPPGFTLSAPLVVRTTGRGFFSVMTTSMLGRDSKEHEGSIMVLGTATTRSMGTCLGGVMYTTFHSSRARTLAGPSGPLNPRWWSTSDDTVVYPLPLAARSLEPCGCSPSSAWVVRNDGALCHGQLLEKGVRLDVSLRVSDFEGSSGSPILCDAGHAIGMLVSVRHRGPVVHEAVFNVPWKTMPKEVTSQMEPPCVPKEGFVEAPLFVPTGSGKSTKIPHGYAQKGHNVLVINPSVATTMAMGPYMKKLTGSEPSVYAGHGPTAYSRTTDSKLTYCTYGRFLTQPVRFLKWADVVVCDEAHSMDSTTVLGIGLCRALAKGEGVKLVLYATATPAGAPVTAHPRIREIQLTGEGDLDFYGFRIPTKRYLKGRHLVFCHSKELCRMYAQEFTKAGCRAMYFYRGCDPGSIPDTGDLVVVATDALMTGYTGDFDTVTDCGVSVREEVTVTLDPTITIALCSGPATADVRMQRRGRCGRGREGTYYFCLDGAAPSGVVPSGTVWGAVEAAVVWYGLKPSEAADALRVYGACPYTAHVSGNLGDAVVFCEGLVPYAHDAEVTRCKAGGVQWPLLTGVQRRMCLEGDAEAPDSDPRWAGVVGKNPTPLLCRWGHRAPERIAPHHIVDDLVRRLGAEPLATDTYVTPVLVVGVGVAAACAIAGATGSLVVVTSWVCGGGGSPVALATLKTRGVSGHDPTPIPPLGAEGIVKTPSMPSLESGESTPSDIKKTKQSLEVVTTQMGWDALAGVWSAISGQAAKVTTEAQQAWMNWGRVGGDVANLPKAAAANAAWKGTAFVTAWTQIQGYLTEITTAGVALWTAGRNPPLAICSSLVLGLQTRLPLDARIAAGLLIGALGGSLGTPAVGAGMTAAYVMGGGIRGMPVLGYLFDILCGWEAVATCASVVFDLLGGTAKMSDAWYCLAAIGSPGAGVAGAAIGILLHLAFSSAPSEKWLNRLLTMLPRGSALPDDYFEHSCLRERASNLLKRMSLARLIAKILERQEEVHLCGWDMLTDFLSCVRRFVTWLYNWIADSLSLYRAPLLTCQRGFTGEWEGDGEVVATCGCGATVMATIRAGHVFDLKYSSWLCTNSFRHAIPINTRLKTSGPKPKVKDGLHVYRLGFTQYVWVQKKDRWGEVVGASISTFTRADIRQAVRMGPCYVDGESVCFSNSFEGPARLYGPKYRVTVDGENSVLPVSVSFLPDEEGTAPSQVLRPKAPPLPPGRNPLPPCCAEYAPRLKEGLTTAKSPAVMQSATTSEVGSLPILPRSLGTGVKASAGDSTTVDVSDTVCRDCVPGSVDLAPVLQPEEPVYQATVEPVAAPVLEEIPLGESPLVPPPASAVSAVVAATTETVLAAASNVTVAAAAALNCAGKGLKAASVGLGARPKKRPSADTHKIIYRGPVPATRNMVKVKVEMPCCEKSSRRVVDGALTVKELLTLVGWDCRGHQLYDEDGTPVEEDCPVSELGNGYLRLSELSETKCGLSYLWSGAGLECGLSKAPPVTRPVGKLLSADATKAYITDMRDVAVRISKVTKDRKNFVPDKFFNEVYQAARGSVKRLGRNPRFSYEEAVAKVRPGAAPGHNVKLSVADLKTPRGRDIVLRTIESIRRRDEKHPFMLTAKQEVFFQDKKTLKPPRLICYPSLEFRVAEKMILGDPSVVAKAIMGKAYGFQYTPVQRVGFLMELWKSKKKPAAITVDAICFDSCITPEDVERETELYALASDDPELVRSLGSYYAGGTMINRRGVVVGERACRASGVLTTSSSNCISSFLKVSAACRKIGLRDPSFLIHGDDVMIIFEREAEDPCSRLKEALADYGYPCEPQYHASLDTAQSCSAWVAECSVWGGDAPRRHYFLSTDFRRVLARSVAEYGDPVAAACGYCLLYPQHPIVRHLLLPQLLSLPFYKGESVDARVVCEVSGNKLTFPLKLLPSILVGIHGPDCLRVVTDSTSTLTETHKALQAFKLKGLSYYRRKTAVLRVSLLRKGGEWAKLARTLLWGPQMGPPPIVEPRKGSLEELMTHPYQGTSFDLTVPDRGVVGRRDWRLVACCAAVLLLAILI</sequence>
<dbReference type="GO" id="GO:0008270">
    <property type="term" value="F:zinc ion binding"/>
    <property type="evidence" value="ECO:0007669"/>
    <property type="project" value="InterPro"/>
</dbReference>
<evidence type="ECO:0000256" key="7">
    <source>
        <dbReference type="ARBA" id="ARBA00004563"/>
    </source>
</evidence>
<comment type="catalytic activity">
    <reaction evidence="50">
        <text>ATP + H2O = ADP + phosphate + H(+)</text>
        <dbReference type="Rhea" id="RHEA:13065"/>
        <dbReference type="ChEBI" id="CHEBI:15377"/>
        <dbReference type="ChEBI" id="CHEBI:15378"/>
        <dbReference type="ChEBI" id="CHEBI:30616"/>
        <dbReference type="ChEBI" id="CHEBI:43474"/>
        <dbReference type="ChEBI" id="CHEBI:456216"/>
        <dbReference type="EC" id="3.6.4.13"/>
    </reaction>
</comment>
<evidence type="ECO:0000256" key="8">
    <source>
        <dbReference type="ARBA" id="ARBA00020107"/>
    </source>
</evidence>
<evidence type="ECO:0000256" key="42">
    <source>
        <dbReference type="ARBA" id="ARBA00023184"/>
    </source>
</evidence>
<dbReference type="PROSITE" id="PS51822">
    <property type="entry name" value="HV_PV_NS3_PRO"/>
    <property type="match status" value="1"/>
</dbReference>
<evidence type="ECO:0000256" key="39">
    <source>
        <dbReference type="ARBA" id="ARBA00023065"/>
    </source>
</evidence>
<dbReference type="PROSITE" id="PS51693">
    <property type="entry name" value="HCV_NS2_PRO"/>
    <property type="match status" value="1"/>
</dbReference>
<dbReference type="GO" id="GO:0039694">
    <property type="term" value="P:viral RNA genome replication"/>
    <property type="evidence" value="ECO:0007669"/>
    <property type="project" value="InterPro"/>
</dbReference>
<dbReference type="InterPro" id="IPR002166">
    <property type="entry name" value="RNA_pol_HCV"/>
</dbReference>
<evidence type="ECO:0000256" key="20">
    <source>
        <dbReference type="ARBA" id="ARBA00022692"/>
    </source>
</evidence>
<evidence type="ECO:0000256" key="11">
    <source>
        <dbReference type="ARBA" id="ARBA00022484"/>
    </source>
</evidence>
<keyword evidence="16" id="KW-0945">Host-virus interaction</keyword>
<dbReference type="InterPro" id="IPR001490">
    <property type="entry name" value="HCV_NS4b"/>
</dbReference>
<evidence type="ECO:0000256" key="26">
    <source>
        <dbReference type="ARBA" id="ARBA00022806"/>
    </source>
</evidence>
<keyword evidence="34" id="KW-0694">RNA-binding</keyword>
<dbReference type="Gene3D" id="2.40.10.10">
    <property type="entry name" value="Trypsin-like serine proteases"/>
    <property type="match status" value="1"/>
</dbReference>
<evidence type="ECO:0000259" key="54">
    <source>
        <dbReference type="PROSITE" id="PS51192"/>
    </source>
</evidence>
<keyword evidence="31" id="KW-0946">Virion</keyword>
<dbReference type="GO" id="GO:0004197">
    <property type="term" value="F:cysteine-type endopeptidase activity"/>
    <property type="evidence" value="ECO:0007669"/>
    <property type="project" value="InterPro"/>
</dbReference>
<keyword evidence="18" id="KW-0645">Protease</keyword>
<dbReference type="Pfam" id="PF08300">
    <property type="entry name" value="HCV_NS5a_1a"/>
    <property type="match status" value="1"/>
</dbReference>
<dbReference type="PROSITE" id="PS50507">
    <property type="entry name" value="RDRP_SSRNA_POS"/>
    <property type="match status" value="1"/>
</dbReference>
<dbReference type="InterPro" id="IPR013193">
    <property type="entry name" value="HCV_NS5a_1B_dom"/>
</dbReference>
<dbReference type="GO" id="GO:0055036">
    <property type="term" value="C:virion membrane"/>
    <property type="evidence" value="ECO:0007669"/>
    <property type="project" value="UniProtKB-SubCell"/>
</dbReference>
<dbReference type="SUPFAM" id="SSF52540">
    <property type="entry name" value="P-loop containing nucleoside triphosphate hydrolases"/>
    <property type="match status" value="2"/>
</dbReference>
<dbReference type="GO" id="GO:0046718">
    <property type="term" value="P:symbiont entry into host cell"/>
    <property type="evidence" value="ECO:0007669"/>
    <property type="project" value="UniProtKB-KW"/>
</dbReference>
<dbReference type="Gene3D" id="3.30.70.270">
    <property type="match status" value="2"/>
</dbReference>
<dbReference type="InterPro" id="IPR007094">
    <property type="entry name" value="RNA-dir_pol_PSvirus"/>
</dbReference>
<keyword evidence="48" id="KW-0407">Ion channel</keyword>
<evidence type="ECO:0000256" key="38">
    <source>
        <dbReference type="ARBA" id="ARBA00023050"/>
    </source>
</evidence>
<evidence type="ECO:0000256" key="40">
    <source>
        <dbReference type="ARBA" id="ARBA00023136"/>
    </source>
</evidence>
<dbReference type="InterPro" id="IPR043502">
    <property type="entry name" value="DNA/RNA_pol_sf"/>
</dbReference>
<keyword evidence="58" id="KW-1185">Reference proteome</keyword>
<dbReference type="InterPro" id="IPR043128">
    <property type="entry name" value="Rev_trsase/Diguanyl_cyclase"/>
</dbReference>
<dbReference type="GO" id="GO:0003724">
    <property type="term" value="F:RNA helicase activity"/>
    <property type="evidence" value="ECO:0007669"/>
    <property type="project" value="UniProtKB-EC"/>
</dbReference>
<evidence type="ECO:0000256" key="47">
    <source>
        <dbReference type="ARBA" id="ARBA00023296"/>
    </source>
</evidence>
<keyword evidence="43" id="KW-1041">Host lipid droplet</keyword>
<dbReference type="Pfam" id="PF12786">
    <property type="entry name" value="GBV-C_env"/>
    <property type="match status" value="1"/>
</dbReference>
<feature type="domain" description="Helicase ATP-binding" evidence="54">
    <location>
        <begin position="1264"/>
        <end position="1409"/>
    </location>
</feature>
<accession>D8X148</accession>
<evidence type="ECO:0000313" key="57">
    <source>
        <dbReference type="EMBL" id="ADK12629.1"/>
    </source>
</evidence>
<evidence type="ECO:0000313" key="58">
    <source>
        <dbReference type="Proteomes" id="UP000171004"/>
    </source>
</evidence>
<feature type="domain" description="Peptidase C18" evidence="55">
    <location>
        <begin position="942"/>
        <end position="1067"/>
    </location>
</feature>
<evidence type="ECO:0000256" key="48">
    <source>
        <dbReference type="ARBA" id="ARBA00023303"/>
    </source>
</evidence>
<dbReference type="GO" id="GO:0039654">
    <property type="term" value="P:fusion of virus membrane with host endosome membrane"/>
    <property type="evidence" value="ECO:0007669"/>
    <property type="project" value="UniProtKB-KW"/>
</dbReference>
<dbReference type="Gene3D" id="2.40.10.120">
    <property type="match status" value="1"/>
</dbReference>
<dbReference type="Gene3D" id="3.40.50.300">
    <property type="entry name" value="P-loop containing nucleotide triphosphate hydrolases"/>
    <property type="match status" value="2"/>
</dbReference>
<evidence type="ECO:0000256" key="43">
    <source>
        <dbReference type="ARBA" id="ARBA00023190"/>
    </source>
</evidence>
<proteinExistence type="predicted"/>
<evidence type="ECO:0000256" key="24">
    <source>
        <dbReference type="ARBA" id="ARBA00022801"/>
    </source>
</evidence>
<dbReference type="InterPro" id="IPR004109">
    <property type="entry name" value="HepC_NS3_protease"/>
</dbReference>
<evidence type="ECO:0000259" key="55">
    <source>
        <dbReference type="PROSITE" id="PS51693"/>
    </source>
</evidence>
<evidence type="ECO:0000256" key="41">
    <source>
        <dbReference type="ARBA" id="ARBA00023180"/>
    </source>
</evidence>
<evidence type="ECO:0000256" key="29">
    <source>
        <dbReference type="ARBA" id="ARBA00022830"/>
    </source>
</evidence>
<keyword evidence="19" id="KW-0808">Transferase</keyword>
<keyword evidence="35" id="KW-0693">Viral RNA replication</keyword>
<evidence type="ECO:0000256" key="13">
    <source>
        <dbReference type="ARBA" id="ARBA00022510"/>
    </source>
</evidence>
<dbReference type="GO" id="GO:0052170">
    <property type="term" value="P:symbiont-mediated suppression of host innate immune response"/>
    <property type="evidence" value="ECO:0007669"/>
    <property type="project" value="UniProtKB-KW"/>
</dbReference>
<dbReference type="InterPro" id="IPR038170">
    <property type="entry name" value="NS5A_1a_sf"/>
</dbReference>
<keyword evidence="29" id="KW-1114">Inhibition of host interferon signaling pathway by virus</keyword>
<evidence type="ECO:0000256" key="19">
    <source>
        <dbReference type="ARBA" id="ARBA00022679"/>
    </source>
</evidence>
<keyword evidence="32" id="KW-1043">Host membrane</keyword>
<dbReference type="Pfam" id="PF00998">
    <property type="entry name" value="RdRP_3"/>
    <property type="match status" value="1"/>
</dbReference>
<dbReference type="InterPro" id="IPR009003">
    <property type="entry name" value="Peptidase_S1_PA"/>
</dbReference>
<evidence type="ECO:0000256" key="15">
    <source>
        <dbReference type="ARBA" id="ARBA00022562"/>
    </source>
</evidence>
<evidence type="ECO:0000256" key="27">
    <source>
        <dbReference type="ARBA" id="ARBA00022807"/>
    </source>
</evidence>
<feature type="region of interest" description="Disordered" evidence="51">
    <location>
        <begin position="1"/>
        <end position="20"/>
    </location>
</feature>
<feature type="transmembrane region" description="Helical" evidence="52">
    <location>
        <begin position="771"/>
        <end position="794"/>
    </location>
</feature>
<keyword evidence="25" id="KW-1161">Viral attachment to host cell</keyword>
<evidence type="ECO:0000256" key="25">
    <source>
        <dbReference type="ARBA" id="ARBA00022804"/>
    </source>
</evidence>
<evidence type="ECO:0000256" key="30">
    <source>
        <dbReference type="ARBA" id="ARBA00022840"/>
    </source>
</evidence>
<evidence type="ECO:0000256" key="18">
    <source>
        <dbReference type="ARBA" id="ARBA00022670"/>
    </source>
</evidence>
<evidence type="ECO:0000256" key="9">
    <source>
        <dbReference type="ARBA" id="ARBA00022448"/>
    </source>
</evidence>
<keyword evidence="36 52" id="KW-1133">Transmembrane helix</keyword>
<evidence type="ECO:0000259" key="53">
    <source>
        <dbReference type="PROSITE" id="PS50507"/>
    </source>
</evidence>
<dbReference type="Pfam" id="PF01001">
    <property type="entry name" value="HCV_NS4b"/>
    <property type="match status" value="1"/>
</dbReference>
<feature type="transmembrane region" description="Helical" evidence="52">
    <location>
        <begin position="910"/>
        <end position="938"/>
    </location>
</feature>
<keyword evidence="33" id="KW-0261">Viral envelope protein</keyword>
<dbReference type="GO" id="GO:0044186">
    <property type="term" value="C:host cell lipid droplet"/>
    <property type="evidence" value="ECO:0007669"/>
    <property type="project" value="UniProtKB-SubCell"/>
</dbReference>
<keyword evidence="38" id="KW-1072">Activation of host autophagy by virus</keyword>
<evidence type="ECO:0000256" key="35">
    <source>
        <dbReference type="ARBA" id="ARBA00022953"/>
    </source>
</evidence>
<evidence type="ECO:0000256" key="32">
    <source>
        <dbReference type="ARBA" id="ARBA00022870"/>
    </source>
</evidence>
<keyword evidence="10" id="KW-1113">Inhibition of host RLR pathway by virus</keyword>